<gene>
    <name evidence="5" type="ORF">KAK06_07060</name>
</gene>
<protein>
    <recommendedName>
        <fullName evidence="4">Methyl-accepting transducer domain-containing protein</fullName>
    </recommendedName>
</protein>
<dbReference type="Pfam" id="PF00015">
    <property type="entry name" value="MCPsignal"/>
    <property type="match status" value="1"/>
</dbReference>
<organism evidence="5 6">
    <name type="scientific">Ideonella aquatica</name>
    <dbReference type="NCBI Taxonomy" id="2824119"/>
    <lineage>
        <taxon>Bacteria</taxon>
        <taxon>Pseudomonadati</taxon>
        <taxon>Pseudomonadota</taxon>
        <taxon>Betaproteobacteria</taxon>
        <taxon>Burkholderiales</taxon>
        <taxon>Sphaerotilaceae</taxon>
        <taxon>Ideonella</taxon>
    </lineage>
</organism>
<dbReference type="PANTHER" id="PTHR43531">
    <property type="entry name" value="PROTEIN ICFG"/>
    <property type="match status" value="1"/>
</dbReference>
<dbReference type="Gene3D" id="1.10.287.950">
    <property type="entry name" value="Methyl-accepting chemotaxis protein"/>
    <property type="match status" value="1"/>
</dbReference>
<proteinExistence type="inferred from homology"/>
<evidence type="ECO:0000259" key="4">
    <source>
        <dbReference type="PROSITE" id="PS50111"/>
    </source>
</evidence>
<evidence type="ECO:0000313" key="5">
    <source>
        <dbReference type="EMBL" id="MBQ0958716.1"/>
    </source>
</evidence>
<dbReference type="GO" id="GO:0005886">
    <property type="term" value="C:plasma membrane"/>
    <property type="evidence" value="ECO:0007669"/>
    <property type="project" value="TreeGrafter"/>
</dbReference>
<comment type="caution">
    <text evidence="5">The sequence shown here is derived from an EMBL/GenBank/DDBJ whole genome shotgun (WGS) entry which is preliminary data.</text>
</comment>
<dbReference type="PANTHER" id="PTHR43531:SF11">
    <property type="entry name" value="METHYL-ACCEPTING CHEMOTAXIS PROTEIN 3"/>
    <property type="match status" value="1"/>
</dbReference>
<dbReference type="SMART" id="SM00283">
    <property type="entry name" value="MA"/>
    <property type="match status" value="1"/>
</dbReference>
<evidence type="ECO:0000256" key="3">
    <source>
        <dbReference type="PROSITE-ProRule" id="PRU00284"/>
    </source>
</evidence>
<keyword evidence="3" id="KW-0807">Transducer</keyword>
<keyword evidence="1" id="KW-0145">Chemotaxis</keyword>
<evidence type="ECO:0000256" key="2">
    <source>
        <dbReference type="ARBA" id="ARBA00029447"/>
    </source>
</evidence>
<dbReference type="InterPro" id="IPR004089">
    <property type="entry name" value="MCPsignal_dom"/>
</dbReference>
<evidence type="ECO:0000256" key="1">
    <source>
        <dbReference type="ARBA" id="ARBA00022500"/>
    </source>
</evidence>
<feature type="domain" description="Methyl-accepting transducer" evidence="4">
    <location>
        <begin position="85"/>
        <end position="233"/>
    </location>
</feature>
<dbReference type="RefSeq" id="WP_210801226.1">
    <property type="nucleotide sequence ID" value="NZ_JAGQDE010000004.1"/>
</dbReference>
<dbReference type="PROSITE" id="PS50111">
    <property type="entry name" value="CHEMOTAXIS_TRANSDUC_2"/>
    <property type="match status" value="1"/>
</dbReference>
<dbReference type="GO" id="GO:0006935">
    <property type="term" value="P:chemotaxis"/>
    <property type="evidence" value="ECO:0007669"/>
    <property type="project" value="UniProtKB-KW"/>
</dbReference>
<dbReference type="EMBL" id="JAGQDE010000004">
    <property type="protein sequence ID" value="MBQ0958716.1"/>
    <property type="molecule type" value="Genomic_DNA"/>
</dbReference>
<dbReference type="AlphaFoldDB" id="A0A940YIH3"/>
<dbReference type="SUPFAM" id="SSF58104">
    <property type="entry name" value="Methyl-accepting chemotaxis protein (MCP) signaling domain"/>
    <property type="match status" value="1"/>
</dbReference>
<name>A0A940YIH3_9BURK</name>
<dbReference type="GO" id="GO:0007165">
    <property type="term" value="P:signal transduction"/>
    <property type="evidence" value="ECO:0007669"/>
    <property type="project" value="UniProtKB-KW"/>
</dbReference>
<sequence>MALATALALGAALGTQQATPLALGAGACLAIGWFWQRRATKPPTVAVPAAAPPAAPATSANGLTRQIVPVWRRNVDGARLHAEHSMSALVESFAAIAAQLDQALQTGGQAPRLDTASIDQLLDSHRDELETLLASTRAITQLKDELLGGLSELGGTLDQMTELSKEVQTISRATHLLALNASVEAQRAGSGAGANAGQGFAVVAQEVRQLADQSRQAGAALGRHLAQLQSKVQGLRRHGQSVDTTEDELRLQAEQGARAVLQALLVGIEDVARSQRTLHEAGHQVQQEVEQILVNLQAQDRLSQMLVSVTDDMQRLHTWLEGEPDEAAQSANRWLERLESTYTMEEMRSSHHATAKVDAKSEVEFF</sequence>
<evidence type="ECO:0000313" key="6">
    <source>
        <dbReference type="Proteomes" id="UP000678374"/>
    </source>
</evidence>
<keyword evidence="6" id="KW-1185">Reference proteome</keyword>
<comment type="similarity">
    <text evidence="2">Belongs to the methyl-accepting chemotaxis (MCP) protein family.</text>
</comment>
<dbReference type="GO" id="GO:0004888">
    <property type="term" value="F:transmembrane signaling receptor activity"/>
    <property type="evidence" value="ECO:0007669"/>
    <property type="project" value="TreeGrafter"/>
</dbReference>
<reference evidence="5" key="1">
    <citation type="submission" date="2021-04" db="EMBL/GenBank/DDBJ databases">
        <title>The genome sequence of Ideonella sp. 4Y11.</title>
        <authorList>
            <person name="Liu Y."/>
        </authorList>
    </citation>
    <scope>NUCLEOTIDE SEQUENCE</scope>
    <source>
        <strain evidence="5">4Y11</strain>
    </source>
</reference>
<dbReference type="InterPro" id="IPR051310">
    <property type="entry name" value="MCP_chemotaxis"/>
</dbReference>
<accession>A0A940YIH3</accession>
<dbReference type="Proteomes" id="UP000678374">
    <property type="component" value="Unassembled WGS sequence"/>
</dbReference>